<evidence type="ECO:0000313" key="3">
    <source>
        <dbReference type="Proteomes" id="UP000031014"/>
    </source>
</evidence>
<keyword evidence="3" id="KW-1185">Reference proteome</keyword>
<name>A0A0A8XAP2_MESS1</name>
<sequence>MRKAFRVLFSFLLVLASLGVYISNKVMFLKKKEDDEIFNREKDAGHLVPDEYDALPKREVSIPSSFGYPLKAVLVEPHKTNRYIIIAHGVTQSKTNSVKYMNLFLNRGFNAVIYDHRRHGESGGKTTSYGYYEKFDLKSVVDWLREEIGPDLLLGIHGESMGAATLLLYAGMIEDRADFYVADCPFSDFSEQLAYRIKEEVKFLPPKLLLPVASMFVRIRDKYSLSQVSPIAVIENIKNPILFIHSRKDDFILPSMTEALFEQKLGPKKLYMADNGLHAQSYSENREQYEKVLDEFLEEYGFAQEGNANDDTVVVDQ</sequence>
<evidence type="ECO:0000259" key="1">
    <source>
        <dbReference type="Pfam" id="PF12146"/>
    </source>
</evidence>
<dbReference type="InterPro" id="IPR052920">
    <property type="entry name" value="DNA-binding_regulatory"/>
</dbReference>
<dbReference type="AlphaFoldDB" id="A0A0A8XAP2"/>
<dbReference type="InterPro" id="IPR029058">
    <property type="entry name" value="AB_hydrolase_fold"/>
</dbReference>
<dbReference type="Proteomes" id="UP000031014">
    <property type="component" value="Unassembled WGS sequence"/>
</dbReference>
<dbReference type="Gene3D" id="3.40.50.1820">
    <property type="entry name" value="alpha/beta hydrolase"/>
    <property type="match status" value="1"/>
</dbReference>
<protein>
    <submittedName>
        <fullName evidence="2">YqkD</fullName>
    </submittedName>
</protein>
<dbReference type="OrthoDB" id="9776685at2"/>
<reference evidence="2 3" key="1">
    <citation type="submission" date="2013-06" db="EMBL/GenBank/DDBJ databases">
        <title>Whole genome shotgun sequence of Bacillus selenatarsenatis SF-1.</title>
        <authorList>
            <person name="Kuroda M."/>
            <person name="Sei K."/>
            <person name="Yamashita M."/>
            <person name="Ike M."/>
        </authorList>
    </citation>
    <scope>NUCLEOTIDE SEQUENCE [LARGE SCALE GENOMIC DNA]</scope>
    <source>
        <strain evidence="2 3">SF-1</strain>
    </source>
</reference>
<feature type="domain" description="Serine aminopeptidase S33" evidence="1">
    <location>
        <begin position="81"/>
        <end position="198"/>
    </location>
</feature>
<proteinExistence type="predicted"/>
<evidence type="ECO:0000313" key="2">
    <source>
        <dbReference type="EMBL" id="GAM16329.1"/>
    </source>
</evidence>
<dbReference type="STRING" id="1321606.SAMD00020551_4518"/>
<dbReference type="Pfam" id="PF12146">
    <property type="entry name" value="Hydrolase_4"/>
    <property type="match status" value="1"/>
</dbReference>
<dbReference type="RefSeq" id="WP_041967938.1">
    <property type="nucleotide sequence ID" value="NZ_BASE01000119.1"/>
</dbReference>
<gene>
    <name evidence="2" type="ORF">SAMD00020551_4518</name>
</gene>
<dbReference type="InterPro" id="IPR022742">
    <property type="entry name" value="Hydrolase_4"/>
</dbReference>
<dbReference type="PANTHER" id="PTHR43358">
    <property type="entry name" value="ALPHA/BETA-HYDROLASE"/>
    <property type="match status" value="1"/>
</dbReference>
<organism evidence="2 3">
    <name type="scientific">Mesobacillus selenatarsenatis (strain DSM 18680 / JCM 14380 / FERM P-15431 / SF-1)</name>
    <dbReference type="NCBI Taxonomy" id="1321606"/>
    <lineage>
        <taxon>Bacteria</taxon>
        <taxon>Bacillati</taxon>
        <taxon>Bacillota</taxon>
        <taxon>Bacilli</taxon>
        <taxon>Bacillales</taxon>
        <taxon>Bacillaceae</taxon>
        <taxon>Mesobacillus</taxon>
    </lineage>
</organism>
<accession>A0A0A8XAP2</accession>
<dbReference type="EMBL" id="BASE01000119">
    <property type="protein sequence ID" value="GAM16329.1"/>
    <property type="molecule type" value="Genomic_DNA"/>
</dbReference>
<comment type="caution">
    <text evidence="2">The sequence shown here is derived from an EMBL/GenBank/DDBJ whole genome shotgun (WGS) entry which is preliminary data.</text>
</comment>
<dbReference type="SUPFAM" id="SSF53474">
    <property type="entry name" value="alpha/beta-Hydrolases"/>
    <property type="match status" value="1"/>
</dbReference>
<dbReference type="PANTHER" id="PTHR43358:SF5">
    <property type="entry name" value="EXPORTED PROTEIN"/>
    <property type="match status" value="1"/>
</dbReference>